<name>A0A2X2UPI9_9FIRM</name>
<reference evidence="2 3" key="1">
    <citation type="submission" date="2018-06" db="EMBL/GenBank/DDBJ databases">
        <authorList>
            <consortium name="Pathogen Informatics"/>
            <person name="Doyle S."/>
        </authorList>
    </citation>
    <scope>NUCLEOTIDE SEQUENCE [LARGE SCALE GENOMIC DNA]</scope>
    <source>
        <strain evidence="2 3">NCTC11224</strain>
    </source>
</reference>
<dbReference type="InterPro" id="IPR003607">
    <property type="entry name" value="HD/PDEase_dom"/>
</dbReference>
<dbReference type="GO" id="GO:0016787">
    <property type="term" value="F:hydrolase activity"/>
    <property type="evidence" value="ECO:0007669"/>
    <property type="project" value="UniProtKB-KW"/>
</dbReference>
<dbReference type="SUPFAM" id="SSF109604">
    <property type="entry name" value="HD-domain/PDEase-like"/>
    <property type="match status" value="1"/>
</dbReference>
<proteinExistence type="predicted"/>
<keyword evidence="3" id="KW-1185">Reference proteome</keyword>
<dbReference type="Proteomes" id="UP000251853">
    <property type="component" value="Unassembled WGS sequence"/>
</dbReference>
<dbReference type="AlphaFoldDB" id="A0A2X2UPI9"/>
<dbReference type="EMBL" id="UAVW01000016">
    <property type="protein sequence ID" value="SQB14893.1"/>
    <property type="molecule type" value="Genomic_DNA"/>
</dbReference>
<evidence type="ECO:0000313" key="2">
    <source>
        <dbReference type="EMBL" id="SQB14893.1"/>
    </source>
</evidence>
<dbReference type="CDD" id="cd00077">
    <property type="entry name" value="HDc"/>
    <property type="match status" value="1"/>
</dbReference>
<organism evidence="2 3">
    <name type="scientific">Enterocloster clostridioformis</name>
    <dbReference type="NCBI Taxonomy" id="1531"/>
    <lineage>
        <taxon>Bacteria</taxon>
        <taxon>Bacillati</taxon>
        <taxon>Bacillota</taxon>
        <taxon>Clostridia</taxon>
        <taxon>Lachnospirales</taxon>
        <taxon>Lachnospiraceae</taxon>
        <taxon>Enterocloster</taxon>
    </lineage>
</organism>
<dbReference type="Gene3D" id="1.10.3210.10">
    <property type="entry name" value="Hypothetical protein af1432"/>
    <property type="match status" value="1"/>
</dbReference>
<dbReference type="InterPro" id="IPR006674">
    <property type="entry name" value="HD_domain"/>
</dbReference>
<accession>A0A2X2UPI9</accession>
<sequence>MGKYSPEEMKKAFIMILAAVERPGITDLLGWLETTDFYTAPASTKYHGAYKGGLLEHSLNVYERLLKLAAGYDLDSIAIVGLLHDLCKAEFYKESTRNQKDEQGKWQQVPCYTFNDQFPAGHGEKSVMLIMRFIRLTDEEIMAINWHMGGFDIRAHGYGLQEAWGKYPLAVMAHIADLEATWLDETGVKK</sequence>
<keyword evidence="2" id="KW-0378">Hydrolase</keyword>
<evidence type="ECO:0000313" key="3">
    <source>
        <dbReference type="Proteomes" id="UP000251853"/>
    </source>
</evidence>
<feature type="domain" description="HD" evidence="1">
    <location>
        <begin position="55"/>
        <end position="103"/>
    </location>
</feature>
<protein>
    <submittedName>
        <fullName evidence="2">Putative HD-superfamily hydrolase</fullName>
    </submittedName>
</protein>
<dbReference type="RefSeq" id="WP_225537316.1">
    <property type="nucleotide sequence ID" value="NZ_JAIWZC010000001.1"/>
</dbReference>
<gene>
    <name evidence="2" type="ORF">NCTC11224_03947</name>
</gene>
<dbReference type="Pfam" id="PF01966">
    <property type="entry name" value="HD"/>
    <property type="match status" value="1"/>
</dbReference>
<evidence type="ECO:0000259" key="1">
    <source>
        <dbReference type="Pfam" id="PF01966"/>
    </source>
</evidence>